<evidence type="ECO:0000313" key="1">
    <source>
        <dbReference type="EMBL" id="RBP44576.1"/>
    </source>
</evidence>
<comment type="caution">
    <text evidence="1">The sequence shown here is derived from an EMBL/GenBank/DDBJ whole genome shotgun (WGS) entry which is preliminary data.</text>
</comment>
<organism evidence="1 2">
    <name type="scientific">Roseimicrobium gellanilyticum</name>
    <dbReference type="NCBI Taxonomy" id="748857"/>
    <lineage>
        <taxon>Bacteria</taxon>
        <taxon>Pseudomonadati</taxon>
        <taxon>Verrucomicrobiota</taxon>
        <taxon>Verrucomicrobiia</taxon>
        <taxon>Verrucomicrobiales</taxon>
        <taxon>Verrucomicrobiaceae</taxon>
        <taxon>Roseimicrobium</taxon>
    </lineage>
</organism>
<dbReference type="InterPro" id="IPR027056">
    <property type="entry name" value="Gluconate_2DH_su3"/>
</dbReference>
<dbReference type="RefSeq" id="WP_211325551.1">
    <property type="nucleotide sequence ID" value="NZ_QNRR01000004.1"/>
</dbReference>
<keyword evidence="2" id="KW-1185">Reference proteome</keyword>
<sequence length="218" mass="23588">MSTPVDLPRMDRRKAIQWMLSTAATVAARDTGLHAAESTTTAPPLAKGYGPDPSMVKVYQPGDVWPLTLSEPQRRAAHALCDVIIPADASSPSASSVGVPDFIDEWISSPYPAQATDRRIVLEGLKWIDDEASRRFKKVFAELTDEQQTAICDDLCHPAKTKPEHKAAAAFFKRYRDLTAGGYYTTAEGMKAIGYVGNVASATFDGPPLEALKHVGLA</sequence>
<evidence type="ECO:0000313" key="2">
    <source>
        <dbReference type="Proteomes" id="UP000253426"/>
    </source>
</evidence>
<accession>A0A366HP63</accession>
<dbReference type="EMBL" id="QNRR01000004">
    <property type="protein sequence ID" value="RBP44576.1"/>
    <property type="molecule type" value="Genomic_DNA"/>
</dbReference>
<name>A0A366HP63_9BACT</name>
<reference evidence="1 2" key="1">
    <citation type="submission" date="2018-06" db="EMBL/GenBank/DDBJ databases">
        <title>Genomic Encyclopedia of Type Strains, Phase IV (KMG-IV): sequencing the most valuable type-strain genomes for metagenomic binning, comparative biology and taxonomic classification.</title>
        <authorList>
            <person name="Goeker M."/>
        </authorList>
    </citation>
    <scope>NUCLEOTIDE SEQUENCE [LARGE SCALE GENOMIC DNA]</scope>
    <source>
        <strain evidence="1 2">DSM 25532</strain>
    </source>
</reference>
<dbReference type="Pfam" id="PF13618">
    <property type="entry name" value="Gluconate_2-dh3"/>
    <property type="match status" value="1"/>
</dbReference>
<proteinExistence type="predicted"/>
<protein>
    <submittedName>
        <fullName evidence="1">Gluconate 2-dehydrogenase subunit 3-like protein</fullName>
    </submittedName>
</protein>
<gene>
    <name evidence="1" type="ORF">DES53_104398</name>
</gene>
<dbReference type="Proteomes" id="UP000253426">
    <property type="component" value="Unassembled WGS sequence"/>
</dbReference>
<dbReference type="AlphaFoldDB" id="A0A366HP63"/>